<evidence type="ECO:0000256" key="3">
    <source>
        <dbReference type="ARBA" id="ARBA00022519"/>
    </source>
</evidence>
<feature type="transmembrane region" description="Helical" evidence="9">
    <location>
        <begin position="408"/>
        <end position="436"/>
    </location>
</feature>
<dbReference type="InterPro" id="IPR010656">
    <property type="entry name" value="DctM"/>
</dbReference>
<keyword evidence="2" id="KW-1003">Cell membrane</keyword>
<feature type="transmembrane region" description="Helical" evidence="9">
    <location>
        <begin position="364"/>
        <end position="388"/>
    </location>
</feature>
<feature type="transmembrane region" description="Helical" evidence="9">
    <location>
        <begin position="272"/>
        <end position="294"/>
    </location>
</feature>
<feature type="transmembrane region" description="Helical" evidence="9">
    <location>
        <begin position="61"/>
        <end position="82"/>
    </location>
</feature>
<feature type="transmembrane region" description="Helical" evidence="9">
    <location>
        <begin position="500"/>
        <end position="521"/>
    </location>
</feature>
<evidence type="ECO:0000256" key="6">
    <source>
        <dbReference type="ARBA" id="ARBA00023136"/>
    </source>
</evidence>
<dbReference type="AlphaFoldDB" id="A0A6G8IH87"/>
<organism evidence="11 12">
    <name type="scientific">Hydrogenophaga crocea</name>
    <dbReference type="NCBI Taxonomy" id="2716225"/>
    <lineage>
        <taxon>Bacteria</taxon>
        <taxon>Pseudomonadati</taxon>
        <taxon>Pseudomonadota</taxon>
        <taxon>Betaproteobacteria</taxon>
        <taxon>Burkholderiales</taxon>
        <taxon>Comamonadaceae</taxon>
        <taxon>Hydrogenophaga</taxon>
    </lineage>
</organism>
<dbReference type="PANTHER" id="PTHR33362:SF7">
    <property type="entry name" value="SLL1103 PROTEIN"/>
    <property type="match status" value="1"/>
</dbReference>
<feature type="domain" description="TRAP C4-dicarboxylate transport system permease DctM subunit" evidence="10">
    <location>
        <begin position="14"/>
        <end position="524"/>
    </location>
</feature>
<feature type="region of interest" description="Disordered" evidence="8">
    <location>
        <begin position="545"/>
        <end position="592"/>
    </location>
</feature>
<dbReference type="Proteomes" id="UP000503162">
    <property type="component" value="Chromosome"/>
</dbReference>
<dbReference type="PANTHER" id="PTHR33362">
    <property type="entry name" value="SIALIC ACID TRAP TRANSPORTER PERMEASE PROTEIN SIAT-RELATED"/>
    <property type="match status" value="1"/>
</dbReference>
<evidence type="ECO:0000259" key="10">
    <source>
        <dbReference type="Pfam" id="PF06808"/>
    </source>
</evidence>
<name>A0A6G8IH87_9BURK</name>
<feature type="transmembrane region" description="Helical" evidence="9">
    <location>
        <begin position="230"/>
        <end position="250"/>
    </location>
</feature>
<evidence type="ECO:0000313" key="11">
    <source>
        <dbReference type="EMBL" id="QIM52567.1"/>
    </source>
</evidence>
<feature type="transmembrane region" description="Helical" evidence="9">
    <location>
        <begin position="334"/>
        <end position="352"/>
    </location>
</feature>
<keyword evidence="3 7" id="KW-0997">Cell inner membrane</keyword>
<keyword evidence="12" id="KW-1185">Reference proteome</keyword>
<evidence type="ECO:0000313" key="12">
    <source>
        <dbReference type="Proteomes" id="UP000503162"/>
    </source>
</evidence>
<protein>
    <submittedName>
        <fullName evidence="11">TRAP transporter large permease subunit</fullName>
    </submittedName>
</protein>
<feature type="transmembrane region" description="Helical" evidence="9">
    <location>
        <begin position="12"/>
        <end position="41"/>
    </location>
</feature>
<dbReference type="InterPro" id="IPR004681">
    <property type="entry name" value="TRAP_DctM"/>
</dbReference>
<dbReference type="Pfam" id="PF06808">
    <property type="entry name" value="DctM"/>
    <property type="match status" value="1"/>
</dbReference>
<comment type="subcellular location">
    <subcellularLocation>
        <location evidence="1 7">Cell inner membrane</location>
        <topology evidence="1 7">Multi-pass membrane protein</topology>
    </subcellularLocation>
</comment>
<feature type="transmembrane region" description="Helical" evidence="9">
    <location>
        <begin position="184"/>
        <end position="209"/>
    </location>
</feature>
<feature type="transmembrane region" description="Helical" evidence="9">
    <location>
        <begin position="152"/>
        <end position="172"/>
    </location>
</feature>
<keyword evidence="5 9" id="KW-1133">Transmembrane helix</keyword>
<dbReference type="KEGG" id="hcz:G9Q37_10620"/>
<reference evidence="11 12" key="1">
    <citation type="submission" date="2020-03" db="EMBL/GenBank/DDBJ databases">
        <title>Hydrogenophaga sp. nov. isolated from cyanobacterial mat.</title>
        <authorList>
            <person name="Thorat V."/>
            <person name="Kirdat K."/>
            <person name="Tiwarekar B."/>
            <person name="Costa E.D."/>
            <person name="Yadav A."/>
        </authorList>
    </citation>
    <scope>NUCLEOTIDE SEQUENCE [LARGE SCALE GENOMIC DNA]</scope>
    <source>
        <strain evidence="11 12">BA0156</strain>
    </source>
</reference>
<keyword evidence="6 9" id="KW-0472">Membrane</keyword>
<feature type="transmembrane region" description="Helical" evidence="9">
    <location>
        <begin position="448"/>
        <end position="474"/>
    </location>
</feature>
<feature type="transmembrane region" description="Helical" evidence="9">
    <location>
        <begin position="306"/>
        <end position="328"/>
    </location>
</feature>
<dbReference type="RefSeq" id="WP_166227169.1">
    <property type="nucleotide sequence ID" value="NZ_CP049989.1"/>
</dbReference>
<accession>A0A6G8IH87</accession>
<dbReference type="GO" id="GO:0005886">
    <property type="term" value="C:plasma membrane"/>
    <property type="evidence" value="ECO:0007669"/>
    <property type="project" value="UniProtKB-SubCell"/>
</dbReference>
<evidence type="ECO:0000256" key="1">
    <source>
        <dbReference type="ARBA" id="ARBA00004429"/>
    </source>
</evidence>
<evidence type="ECO:0000256" key="5">
    <source>
        <dbReference type="ARBA" id="ARBA00022989"/>
    </source>
</evidence>
<keyword evidence="7" id="KW-0813">Transport</keyword>
<evidence type="ECO:0000256" key="4">
    <source>
        <dbReference type="ARBA" id="ARBA00022692"/>
    </source>
</evidence>
<comment type="function">
    <text evidence="7">Part of the tripartite ATP-independent periplasmic (TRAP) transport system.</text>
</comment>
<sequence>MTAFITANFVPLLFCGLLIFLLSGFPVAFSLAATGLFFGYIGMEVGLFPSNLFQALPLRVFGIMQNDTLLAIPFFTLMGIILERSRMAEDLLSTIAQVFGPVRGGLAVAVVLVGALLAATTGVVAAAVISMGLISLPIMLRYGYNRTIAMGTITASGTLAQAIPPSLVLIVLADQLGRSVGDMYAGALVPGLMLVGLYLLFIAGVAIVLPKWVPALPPEARIYTEPNGASGHRSLLVLLAVCAAASWYWSTQHEAIINPMIGREIAAGGDEVVIMSITVGSVLALAIALLNRLLRLGLLSRLAEQVTFVLIPPLVLIFLVLGTIFLGVATPTEGGAMGALGALIMAAGRRTLSMKLLREAMENTTKLSIFVLFILIGSTVFSFTFNAADGHIWVEHLFDKLPGGQLGFLIFVNFLVFVLGMFIDFFEIAFIVVPLLAPVAQSLDIDLIWFGVILAMNLQTSFLTPPFGFALFYLRSVAARQDYTDKVTGKLIPAVTTAQIYKGSIAFIILQIIMVVVVIAYPNLVTGHIGQAVKVDNETVQEMLQDMAPPAEDEEPAAEGEADPLKPAEEPAASTEEDPMKALQESLKNEKK</sequence>
<dbReference type="EMBL" id="CP049989">
    <property type="protein sequence ID" value="QIM52567.1"/>
    <property type="molecule type" value="Genomic_DNA"/>
</dbReference>
<feature type="compositionally biased region" description="Acidic residues" evidence="8">
    <location>
        <begin position="551"/>
        <end position="562"/>
    </location>
</feature>
<keyword evidence="4 9" id="KW-0812">Transmembrane</keyword>
<proteinExistence type="predicted"/>
<gene>
    <name evidence="11" type="ORF">G9Q37_10620</name>
</gene>
<evidence type="ECO:0000256" key="8">
    <source>
        <dbReference type="SAM" id="MobiDB-lite"/>
    </source>
</evidence>
<evidence type="ECO:0000256" key="2">
    <source>
        <dbReference type="ARBA" id="ARBA00022475"/>
    </source>
</evidence>
<dbReference type="GO" id="GO:0022857">
    <property type="term" value="F:transmembrane transporter activity"/>
    <property type="evidence" value="ECO:0007669"/>
    <property type="project" value="UniProtKB-UniRule"/>
</dbReference>
<evidence type="ECO:0000256" key="9">
    <source>
        <dbReference type="SAM" id="Phobius"/>
    </source>
</evidence>
<evidence type="ECO:0000256" key="7">
    <source>
        <dbReference type="RuleBase" id="RU369079"/>
    </source>
</evidence>